<name>A0A4Z0R121_9FIRM</name>
<sequence>MKNRYIELWQSVKREGVPELLAWLETTDFYTAPCSTKYHLSREGGLLEHSLNVYRCLATRDMLDQESVIITALAHDFCKINFYGVEMKNVQDEKGKWSKQPRYVVKDQFPYGHGEKSALLINRFMKLKTSEFMAIRWHMGGFTPGIQDYGLSQALGDAFRAYPLALYLHLADMEATYALEGKEGLF</sequence>
<reference evidence="1 2" key="1">
    <citation type="submission" date="2019-03" db="EMBL/GenBank/DDBJ databases">
        <title>Draft Genome Sequence of Desulfosporosinus fructosivorans Strain 63.6F, Isolated from Marine Sediment in the Baltic Sea.</title>
        <authorList>
            <person name="Hausmann B."/>
            <person name="Vandieken V."/>
            <person name="Pjevac P."/>
            <person name="Schreck K."/>
            <person name="Herbold C.W."/>
            <person name="Loy A."/>
        </authorList>
    </citation>
    <scope>NUCLEOTIDE SEQUENCE [LARGE SCALE GENOMIC DNA]</scope>
    <source>
        <strain evidence="1 2">63.6F</strain>
    </source>
</reference>
<evidence type="ECO:0000313" key="2">
    <source>
        <dbReference type="Proteomes" id="UP000298460"/>
    </source>
</evidence>
<keyword evidence="1" id="KW-0378">Hydrolase</keyword>
<protein>
    <submittedName>
        <fullName evidence="1">Hydrolase</fullName>
    </submittedName>
</protein>
<dbReference type="GO" id="GO:0016787">
    <property type="term" value="F:hydrolase activity"/>
    <property type="evidence" value="ECO:0007669"/>
    <property type="project" value="UniProtKB-KW"/>
</dbReference>
<dbReference type="SUPFAM" id="SSF109604">
    <property type="entry name" value="HD-domain/PDEase-like"/>
    <property type="match status" value="1"/>
</dbReference>
<gene>
    <name evidence="1" type="ORF">E4K67_22565</name>
</gene>
<dbReference type="AlphaFoldDB" id="A0A4Z0R121"/>
<dbReference type="Gene3D" id="1.10.3210.10">
    <property type="entry name" value="Hypothetical protein af1432"/>
    <property type="match status" value="1"/>
</dbReference>
<dbReference type="EMBL" id="SPQQ01000010">
    <property type="protein sequence ID" value="TGE35903.1"/>
    <property type="molecule type" value="Genomic_DNA"/>
</dbReference>
<accession>A0A4Z0R121</accession>
<organism evidence="1 2">
    <name type="scientific">Desulfosporosinus fructosivorans</name>
    <dbReference type="NCBI Taxonomy" id="2018669"/>
    <lineage>
        <taxon>Bacteria</taxon>
        <taxon>Bacillati</taxon>
        <taxon>Bacillota</taxon>
        <taxon>Clostridia</taxon>
        <taxon>Eubacteriales</taxon>
        <taxon>Desulfitobacteriaceae</taxon>
        <taxon>Desulfosporosinus</taxon>
    </lineage>
</organism>
<dbReference type="Proteomes" id="UP000298460">
    <property type="component" value="Unassembled WGS sequence"/>
</dbReference>
<comment type="caution">
    <text evidence="1">The sequence shown here is derived from an EMBL/GenBank/DDBJ whole genome shotgun (WGS) entry which is preliminary data.</text>
</comment>
<keyword evidence="2" id="KW-1185">Reference proteome</keyword>
<dbReference type="RefSeq" id="WP_135550881.1">
    <property type="nucleotide sequence ID" value="NZ_SPQQ01000010.1"/>
</dbReference>
<dbReference type="OrthoDB" id="357543at2"/>
<proteinExistence type="predicted"/>
<evidence type="ECO:0000313" key="1">
    <source>
        <dbReference type="EMBL" id="TGE35903.1"/>
    </source>
</evidence>